<dbReference type="InterPro" id="IPR046947">
    <property type="entry name" value="LytR-like"/>
</dbReference>
<protein>
    <submittedName>
        <fullName evidence="2">DNA-binding LytR/AlgR family response regulator</fullName>
    </submittedName>
</protein>
<evidence type="ECO:0000259" key="1">
    <source>
        <dbReference type="PROSITE" id="PS50930"/>
    </source>
</evidence>
<dbReference type="PANTHER" id="PTHR37299">
    <property type="entry name" value="TRANSCRIPTIONAL REGULATOR-RELATED"/>
    <property type="match status" value="1"/>
</dbReference>
<dbReference type="SMART" id="SM00850">
    <property type="entry name" value="LytTR"/>
    <property type="match status" value="1"/>
</dbReference>
<name>A0ABS2PIF5_9STRE</name>
<evidence type="ECO:0000313" key="3">
    <source>
        <dbReference type="Proteomes" id="UP000809081"/>
    </source>
</evidence>
<proteinExistence type="predicted"/>
<keyword evidence="3" id="KW-1185">Reference proteome</keyword>
<dbReference type="EMBL" id="JAFBEI010000001">
    <property type="protein sequence ID" value="MBM7635224.1"/>
    <property type="molecule type" value="Genomic_DNA"/>
</dbReference>
<feature type="domain" description="HTH LytTR-type" evidence="1">
    <location>
        <begin position="45"/>
        <end position="149"/>
    </location>
</feature>
<organism evidence="2 3">
    <name type="scientific">Streptococcus saliviloxodontae</name>
    <dbReference type="NCBI Taxonomy" id="1349416"/>
    <lineage>
        <taxon>Bacteria</taxon>
        <taxon>Bacillati</taxon>
        <taxon>Bacillota</taxon>
        <taxon>Bacilli</taxon>
        <taxon>Lactobacillales</taxon>
        <taxon>Streptococcaceae</taxon>
        <taxon>Streptococcus</taxon>
    </lineage>
</organism>
<keyword evidence="2" id="KW-0238">DNA-binding</keyword>
<gene>
    <name evidence="2" type="ORF">JOC31_000015</name>
</gene>
<dbReference type="PANTHER" id="PTHR37299:SF1">
    <property type="entry name" value="STAGE 0 SPORULATION PROTEIN A HOMOLOG"/>
    <property type="match status" value="1"/>
</dbReference>
<dbReference type="RefSeq" id="WP_205016186.1">
    <property type="nucleotide sequence ID" value="NZ_JAFBEI010000001.1"/>
</dbReference>
<dbReference type="PROSITE" id="PS50930">
    <property type="entry name" value="HTH_LYTTR"/>
    <property type="match status" value="1"/>
</dbReference>
<dbReference type="GO" id="GO:0003677">
    <property type="term" value="F:DNA binding"/>
    <property type="evidence" value="ECO:0007669"/>
    <property type="project" value="UniProtKB-KW"/>
</dbReference>
<accession>A0ABS2PIF5</accession>
<comment type="caution">
    <text evidence="2">The sequence shown here is derived from an EMBL/GenBank/DDBJ whole genome shotgun (WGS) entry which is preliminary data.</text>
</comment>
<dbReference type="Proteomes" id="UP000809081">
    <property type="component" value="Unassembled WGS sequence"/>
</dbReference>
<evidence type="ECO:0000313" key="2">
    <source>
        <dbReference type="EMBL" id="MBM7635224.1"/>
    </source>
</evidence>
<dbReference type="Gene3D" id="2.40.50.1020">
    <property type="entry name" value="LytTr DNA-binding domain"/>
    <property type="match status" value="1"/>
</dbReference>
<sequence>MKWQFIEDQSSLELDILLKKQSQDEEVLKLIGLLEQFNGQKQHLIAVKVEDGIQFVALDDLIAVDVEAGHLILTSRKGTFVTRERLYQFKEKYLSDHFVQVSKQTIINVTYLERMEASFSGNMTAFLTDGYQTSVSRRYLKLLEKTLGI</sequence>
<dbReference type="Pfam" id="PF04397">
    <property type="entry name" value="LytTR"/>
    <property type="match status" value="1"/>
</dbReference>
<dbReference type="InterPro" id="IPR007492">
    <property type="entry name" value="LytTR_DNA-bd_dom"/>
</dbReference>
<reference evidence="2 3" key="1">
    <citation type="submission" date="2021-01" db="EMBL/GenBank/DDBJ databases">
        <title>Genomic Encyclopedia of Type Strains, Phase IV (KMG-IV): sequencing the most valuable type-strain genomes for metagenomic binning, comparative biology and taxonomic classification.</title>
        <authorList>
            <person name="Goeker M."/>
        </authorList>
    </citation>
    <scope>NUCLEOTIDE SEQUENCE [LARGE SCALE GENOMIC DNA]</scope>
    <source>
        <strain evidence="2 3">DSM 27513</strain>
    </source>
</reference>